<dbReference type="Pfam" id="PF13808">
    <property type="entry name" value="DDE_Tnp_1_assoc"/>
    <property type="match status" value="1"/>
</dbReference>
<feature type="domain" description="H repeat-associated protein N-terminal" evidence="1">
    <location>
        <begin position="6"/>
        <end position="75"/>
    </location>
</feature>
<dbReference type="EMBL" id="JACIGI010000017">
    <property type="protein sequence ID" value="MBB4286502.1"/>
    <property type="molecule type" value="Genomic_DNA"/>
</dbReference>
<name>A0A7W6WLL0_9PROT</name>
<comment type="caution">
    <text evidence="2">The sequence shown here is derived from an EMBL/GenBank/DDBJ whole genome shotgun (WGS) entry which is preliminary data.</text>
</comment>
<protein>
    <recommendedName>
        <fullName evidence="1">H repeat-associated protein N-terminal domain-containing protein</fullName>
    </recommendedName>
</protein>
<gene>
    <name evidence="2" type="ORF">GGD88_002234</name>
</gene>
<keyword evidence="3" id="KW-1185">Reference proteome</keyword>
<evidence type="ECO:0000313" key="3">
    <source>
        <dbReference type="Proteomes" id="UP000555728"/>
    </source>
</evidence>
<accession>A0A7W6WLL0</accession>
<sequence length="85" mass="9191">MSWFLDAFGDVPDPRASNARHDLLEGLTIALMASICGAEDGSDFGDFAVDREALFREFLTLTHGIPSHGTCSRIVLERGGMTCSD</sequence>
<dbReference type="Proteomes" id="UP000555728">
    <property type="component" value="Unassembled WGS sequence"/>
</dbReference>
<dbReference type="AlphaFoldDB" id="A0A7W6WLL0"/>
<reference evidence="2 3" key="1">
    <citation type="submission" date="2020-08" db="EMBL/GenBank/DDBJ databases">
        <title>Genome sequencing of Purple Non-Sulfur Bacteria from various extreme environments.</title>
        <authorList>
            <person name="Mayer M."/>
        </authorList>
    </citation>
    <scope>NUCLEOTIDE SEQUENCE [LARGE SCALE GENOMIC DNA]</scope>
    <source>
        <strain evidence="2 3">JA135</strain>
    </source>
</reference>
<organism evidence="2 3">
    <name type="scientific">Roseospira goensis</name>
    <dbReference type="NCBI Taxonomy" id="391922"/>
    <lineage>
        <taxon>Bacteria</taxon>
        <taxon>Pseudomonadati</taxon>
        <taxon>Pseudomonadota</taxon>
        <taxon>Alphaproteobacteria</taxon>
        <taxon>Rhodospirillales</taxon>
        <taxon>Rhodospirillaceae</taxon>
        <taxon>Roseospira</taxon>
    </lineage>
</organism>
<dbReference type="InterPro" id="IPR032806">
    <property type="entry name" value="YbfD_N"/>
</dbReference>
<evidence type="ECO:0000259" key="1">
    <source>
        <dbReference type="Pfam" id="PF13808"/>
    </source>
</evidence>
<evidence type="ECO:0000313" key="2">
    <source>
        <dbReference type="EMBL" id="MBB4286502.1"/>
    </source>
</evidence>
<proteinExistence type="predicted"/>